<comment type="caution">
    <text evidence="13">The sequence shown here is derived from an EMBL/GenBank/DDBJ whole genome shotgun (WGS) entry which is preliminary data.</text>
</comment>
<keyword evidence="9" id="KW-0326">Glycosidase</keyword>
<dbReference type="Pfam" id="PF01832">
    <property type="entry name" value="Glucosaminidase"/>
    <property type="match status" value="1"/>
</dbReference>
<dbReference type="InterPro" id="IPR051056">
    <property type="entry name" value="Glycosyl_Hydrolase_73"/>
</dbReference>
<keyword evidence="13" id="KW-0969">Cilium</keyword>
<dbReference type="PANTHER" id="PTHR33308:SF9">
    <property type="entry name" value="PEPTIDOGLYCAN HYDROLASE FLGJ"/>
    <property type="match status" value="1"/>
</dbReference>
<name>A0ABW1XK18_9ALTE</name>
<comment type="similarity">
    <text evidence="4">In the C-terminal section; belongs to the glycosyl hydrolase 73 family.</text>
</comment>
<dbReference type="PRINTS" id="PR01002">
    <property type="entry name" value="FLGFLGJ"/>
</dbReference>
<dbReference type="InterPro" id="IPR002901">
    <property type="entry name" value="MGlyc_endo_b_GlcNAc-like_dom"/>
</dbReference>
<accession>A0ABW1XK18</accession>
<keyword evidence="6" id="KW-0574">Periplasm</keyword>
<keyword evidence="7" id="KW-1005">Bacterial flagellum biogenesis</keyword>
<organism evidence="13 14">
    <name type="scientific">Pseudobowmanella zhangzhouensis</name>
    <dbReference type="NCBI Taxonomy" id="1537679"/>
    <lineage>
        <taxon>Bacteria</taxon>
        <taxon>Pseudomonadati</taxon>
        <taxon>Pseudomonadota</taxon>
        <taxon>Gammaproteobacteria</taxon>
        <taxon>Alteromonadales</taxon>
        <taxon>Alteromonadaceae</taxon>
    </lineage>
</organism>
<evidence type="ECO:0000256" key="4">
    <source>
        <dbReference type="ARBA" id="ARBA00007974"/>
    </source>
</evidence>
<evidence type="ECO:0000256" key="10">
    <source>
        <dbReference type="ARBA" id="ARBA00023316"/>
    </source>
</evidence>
<comment type="function">
    <text evidence="1">Flagellum-specific muramidase which hydrolyzes the peptidoglycan layer to assemble the rod structure in the periplasmic space.</text>
</comment>
<dbReference type="GO" id="GO:0016787">
    <property type="term" value="F:hydrolase activity"/>
    <property type="evidence" value="ECO:0007669"/>
    <property type="project" value="UniProtKB-KW"/>
</dbReference>
<evidence type="ECO:0000256" key="8">
    <source>
        <dbReference type="ARBA" id="ARBA00022801"/>
    </source>
</evidence>
<evidence type="ECO:0000256" key="11">
    <source>
        <dbReference type="ARBA" id="ARBA00030835"/>
    </source>
</evidence>
<dbReference type="Gene3D" id="1.10.530.10">
    <property type="match status" value="1"/>
</dbReference>
<evidence type="ECO:0000313" key="13">
    <source>
        <dbReference type="EMBL" id="MFC6440542.1"/>
    </source>
</evidence>
<evidence type="ECO:0000256" key="1">
    <source>
        <dbReference type="ARBA" id="ARBA00002954"/>
    </source>
</evidence>
<reference evidence="14" key="1">
    <citation type="journal article" date="2019" name="Int. J. Syst. Evol. Microbiol.">
        <title>The Global Catalogue of Microorganisms (GCM) 10K type strain sequencing project: providing services to taxonomists for standard genome sequencing and annotation.</title>
        <authorList>
            <consortium name="The Broad Institute Genomics Platform"/>
            <consortium name="The Broad Institute Genome Sequencing Center for Infectious Disease"/>
            <person name="Wu L."/>
            <person name="Ma J."/>
        </authorList>
    </citation>
    <scope>NUCLEOTIDE SEQUENCE [LARGE SCALE GENOMIC DNA]</scope>
    <source>
        <strain evidence="14">CGMCC 1.16031</strain>
    </source>
</reference>
<dbReference type="Gene3D" id="2.10.70.40">
    <property type="entry name" value="peptidoglycan hydrolase"/>
    <property type="match status" value="1"/>
</dbReference>
<keyword evidence="10" id="KW-0961">Cell wall biogenesis/degradation</keyword>
<dbReference type="NCBIfam" id="TIGR02541">
    <property type="entry name" value="flagell_FlgJ"/>
    <property type="match status" value="1"/>
</dbReference>
<dbReference type="RefSeq" id="WP_131258336.1">
    <property type="nucleotide sequence ID" value="NZ_JBHSUS010000001.1"/>
</dbReference>
<evidence type="ECO:0000256" key="2">
    <source>
        <dbReference type="ARBA" id="ARBA00004418"/>
    </source>
</evidence>
<feature type="domain" description="Mannosyl-glycoprotein endo-beta-N-acetylglucosamidase-like" evidence="12">
    <location>
        <begin position="144"/>
        <end position="307"/>
    </location>
</feature>
<keyword evidence="8 13" id="KW-0378">Hydrolase</keyword>
<dbReference type="Pfam" id="PF10135">
    <property type="entry name" value="Rod-binding"/>
    <property type="match status" value="1"/>
</dbReference>
<dbReference type="PANTHER" id="PTHR33308">
    <property type="entry name" value="PEPTIDOGLYCAN HYDROLASE FLGJ"/>
    <property type="match status" value="1"/>
</dbReference>
<comment type="subcellular location">
    <subcellularLocation>
        <location evidence="2">Periplasm</location>
    </subcellularLocation>
</comment>
<evidence type="ECO:0000256" key="5">
    <source>
        <dbReference type="ARBA" id="ARBA00013433"/>
    </source>
</evidence>
<keyword evidence="13" id="KW-0282">Flagellum</keyword>
<proteinExistence type="inferred from homology"/>
<evidence type="ECO:0000256" key="7">
    <source>
        <dbReference type="ARBA" id="ARBA00022795"/>
    </source>
</evidence>
<evidence type="ECO:0000256" key="6">
    <source>
        <dbReference type="ARBA" id="ARBA00022764"/>
    </source>
</evidence>
<evidence type="ECO:0000256" key="3">
    <source>
        <dbReference type="ARBA" id="ARBA00006880"/>
    </source>
</evidence>
<dbReference type="InterPro" id="IPR013377">
    <property type="entry name" value="FlgJ"/>
</dbReference>
<dbReference type="InterPro" id="IPR019301">
    <property type="entry name" value="Flagellar_prot_FlgJ_N"/>
</dbReference>
<dbReference type="EMBL" id="JBHSUS010000001">
    <property type="protein sequence ID" value="MFC6440542.1"/>
    <property type="molecule type" value="Genomic_DNA"/>
</dbReference>
<gene>
    <name evidence="13" type="primary">flgJ</name>
    <name evidence="13" type="ORF">ACFP85_10325</name>
</gene>
<evidence type="ECO:0000259" key="12">
    <source>
        <dbReference type="SMART" id="SM00047"/>
    </source>
</evidence>
<keyword evidence="13" id="KW-0966">Cell projection</keyword>
<dbReference type="SMART" id="SM00047">
    <property type="entry name" value="LYZ2"/>
    <property type="match status" value="1"/>
</dbReference>
<dbReference type="Proteomes" id="UP001596364">
    <property type="component" value="Unassembled WGS sequence"/>
</dbReference>
<protein>
    <recommendedName>
        <fullName evidence="5">Peptidoglycan hydrolase FlgJ</fullName>
    </recommendedName>
    <alternativeName>
        <fullName evidence="11">Muramidase FlgJ</fullName>
    </alternativeName>
</protein>
<keyword evidence="14" id="KW-1185">Reference proteome</keyword>
<evidence type="ECO:0000256" key="9">
    <source>
        <dbReference type="ARBA" id="ARBA00023295"/>
    </source>
</evidence>
<evidence type="ECO:0000313" key="14">
    <source>
        <dbReference type="Proteomes" id="UP001596364"/>
    </source>
</evidence>
<comment type="similarity">
    <text evidence="3">In the N-terminal section; belongs to the FlgJ family.</text>
</comment>
<sequence>MLPDNLDMQMDVARNANDFSGLDKLRTAARQDEKGALKEVAKHFEAIFVRMMLKSMRDSADVLADEDSPFNSQQVKFYRDMHDQQLATELSNTGGLGLADLIVRQLGGDPNYTPASLVSPDRVYAVPAATSNENQSTDKPARVDMGTRQAAFADKQQFVEALLPLAEQATQNSPVDGLSMIAQAAVETGWGQQMIHSLGGQNSHNLFGIKASKNWQGDRTLIDSVEYKDGSASKVRSAFKAYPGFSDAMQDYVRTLENSPRYSEALKVADNPQTFFSELQQAGYATDPQYANKIMSVLDFVRSVAANAASSR</sequence>